<sequence>MLTQRPTAMDIKPESSGFEIFPWNRNFETGLEEIDKQHRVLVDILNRLAEHFAIEGAELNCSVILDELLAYTAFHFECEETIWNNALGNCDMARNHHDCHQMFFAQIQEHRQSQAPREQILEELLTFLTRWLAFHILESDRRMAHTVKALERGVPLEQARHEVDSELSGSISVLVNALLEIYGKLSETTVQLIREKNARFRAEDELVRIRNG</sequence>
<reference evidence="5 6" key="1">
    <citation type="submission" date="2012-12" db="EMBL/GenBank/DDBJ databases">
        <title>Genome assembly of Marinobacter sp. AK21.</title>
        <authorList>
            <person name="Khatri I."/>
            <person name="Kumar R."/>
            <person name="Vaidya B."/>
            <person name="Subramanian S."/>
            <person name="Pinnaka A."/>
        </authorList>
    </citation>
    <scope>NUCLEOTIDE SEQUENCE [LARGE SCALE GENOMIC DNA]</scope>
    <source>
        <strain evidence="5 6">AK21</strain>
    </source>
</reference>
<dbReference type="Proteomes" id="UP000035057">
    <property type="component" value="Unassembled WGS sequence"/>
</dbReference>
<evidence type="ECO:0000313" key="5">
    <source>
        <dbReference type="EMBL" id="KEF31819.1"/>
    </source>
</evidence>
<dbReference type="PANTHER" id="PTHR37164">
    <property type="entry name" value="BACTERIOHEMERYTHRIN"/>
    <property type="match status" value="1"/>
</dbReference>
<evidence type="ECO:0000259" key="4">
    <source>
        <dbReference type="Pfam" id="PF01814"/>
    </source>
</evidence>
<dbReference type="PATRIC" id="fig|1137280.3.peg.1318"/>
<comment type="caution">
    <text evidence="5">The sequence shown here is derived from an EMBL/GenBank/DDBJ whole genome shotgun (WGS) entry which is preliminary data.</text>
</comment>
<name>A0A072N2A0_9GAMM</name>
<keyword evidence="2" id="KW-0479">Metal-binding</keyword>
<evidence type="ECO:0000256" key="3">
    <source>
        <dbReference type="ARBA" id="ARBA00023004"/>
    </source>
</evidence>
<dbReference type="AlphaFoldDB" id="A0A072N2A0"/>
<dbReference type="STRING" id="1137280.D777_01505"/>
<evidence type="ECO:0000256" key="1">
    <source>
        <dbReference type="ARBA" id="ARBA00010587"/>
    </source>
</evidence>
<keyword evidence="6" id="KW-1185">Reference proteome</keyword>
<feature type="domain" description="Hemerythrin-like" evidence="4">
    <location>
        <begin position="29"/>
        <end position="143"/>
    </location>
</feature>
<dbReference type="GO" id="GO:0046872">
    <property type="term" value="F:metal ion binding"/>
    <property type="evidence" value="ECO:0007669"/>
    <property type="project" value="UniProtKB-KW"/>
</dbReference>
<keyword evidence="3" id="KW-0408">Iron</keyword>
<evidence type="ECO:0000313" key="6">
    <source>
        <dbReference type="Proteomes" id="UP000035057"/>
    </source>
</evidence>
<gene>
    <name evidence="5" type="ORF">D777_01505</name>
</gene>
<dbReference type="InterPro" id="IPR050669">
    <property type="entry name" value="Hemerythrin"/>
</dbReference>
<organism evidence="5 6">
    <name type="scientific">Marinobacter nitratireducens</name>
    <dbReference type="NCBI Taxonomy" id="1137280"/>
    <lineage>
        <taxon>Bacteria</taxon>
        <taxon>Pseudomonadati</taxon>
        <taxon>Pseudomonadota</taxon>
        <taxon>Gammaproteobacteria</taxon>
        <taxon>Pseudomonadales</taxon>
        <taxon>Marinobacteraceae</taxon>
        <taxon>Marinobacter</taxon>
    </lineage>
</organism>
<dbReference type="SUPFAM" id="SSF47188">
    <property type="entry name" value="Hemerythrin-like"/>
    <property type="match status" value="1"/>
</dbReference>
<dbReference type="InterPro" id="IPR012312">
    <property type="entry name" value="Hemerythrin-like"/>
</dbReference>
<dbReference type="Gene3D" id="1.20.120.50">
    <property type="entry name" value="Hemerythrin-like"/>
    <property type="match status" value="1"/>
</dbReference>
<accession>A0A072N2A0</accession>
<proteinExistence type="inferred from homology"/>
<dbReference type="InterPro" id="IPR035938">
    <property type="entry name" value="Hemerythrin-like_sf"/>
</dbReference>
<dbReference type="InterPro" id="IPR012827">
    <property type="entry name" value="Hemerythrin_metal-bd"/>
</dbReference>
<dbReference type="Pfam" id="PF01814">
    <property type="entry name" value="Hemerythrin"/>
    <property type="match status" value="1"/>
</dbReference>
<comment type="similarity">
    <text evidence="1">Belongs to the hemerythrin family.</text>
</comment>
<dbReference type="RefSeq" id="WP_051668986.1">
    <property type="nucleotide sequence ID" value="NZ_ANIE01000004.1"/>
</dbReference>
<evidence type="ECO:0000256" key="2">
    <source>
        <dbReference type="ARBA" id="ARBA00022723"/>
    </source>
</evidence>
<dbReference type="EMBL" id="ANIE01000004">
    <property type="protein sequence ID" value="KEF31819.1"/>
    <property type="molecule type" value="Genomic_DNA"/>
</dbReference>
<dbReference type="CDD" id="cd12107">
    <property type="entry name" value="Hemerythrin"/>
    <property type="match status" value="1"/>
</dbReference>
<protein>
    <submittedName>
        <fullName evidence="5">Diguanylate cyclase</fullName>
    </submittedName>
</protein>
<dbReference type="NCBIfam" id="TIGR02481">
    <property type="entry name" value="hemeryth_dom"/>
    <property type="match status" value="1"/>
</dbReference>
<dbReference type="PANTHER" id="PTHR37164:SF1">
    <property type="entry name" value="BACTERIOHEMERYTHRIN"/>
    <property type="match status" value="1"/>
</dbReference>
<dbReference type="NCBIfam" id="NF033749">
    <property type="entry name" value="bact_hemeryth"/>
    <property type="match status" value="1"/>
</dbReference>